<accession>A0AAE2ZYX0</accession>
<feature type="domain" description="Sulfatase N-terminal" evidence="2">
    <location>
        <begin position="192"/>
        <end position="451"/>
    </location>
</feature>
<dbReference type="Pfam" id="PF00884">
    <property type="entry name" value="Sulfatase"/>
    <property type="match status" value="1"/>
</dbReference>
<feature type="transmembrane region" description="Helical" evidence="1">
    <location>
        <begin position="12"/>
        <end position="33"/>
    </location>
</feature>
<feature type="transmembrane region" description="Helical" evidence="1">
    <location>
        <begin position="113"/>
        <end position="135"/>
    </location>
</feature>
<reference evidence="3 4" key="1">
    <citation type="submission" date="2021-10" db="EMBL/GenBank/DDBJ databases">
        <title>Anaerobic single-cell dispensing facilitates the cultivation of human gut bacteria.</title>
        <authorList>
            <person name="Afrizal A."/>
        </authorList>
    </citation>
    <scope>NUCLEOTIDE SEQUENCE [LARGE SCALE GENOMIC DNA]</scope>
    <source>
        <strain evidence="3 4">CLA-AA-H273</strain>
    </source>
</reference>
<keyword evidence="1" id="KW-1133">Transmembrane helix</keyword>
<feature type="transmembrane region" description="Helical" evidence="1">
    <location>
        <begin position="74"/>
        <end position="93"/>
    </location>
</feature>
<keyword evidence="4" id="KW-1185">Reference proteome</keyword>
<feature type="transmembrane region" description="Helical" evidence="1">
    <location>
        <begin position="147"/>
        <end position="167"/>
    </location>
</feature>
<dbReference type="Gene3D" id="3.40.720.10">
    <property type="entry name" value="Alkaline Phosphatase, subunit A"/>
    <property type="match status" value="1"/>
</dbReference>
<keyword evidence="1" id="KW-0812">Transmembrane</keyword>
<feature type="transmembrane region" description="Helical" evidence="1">
    <location>
        <begin position="45"/>
        <end position="67"/>
    </location>
</feature>
<organism evidence="3 4">
    <name type="scientific">Waltera acetigignens</name>
    <dbReference type="NCBI Taxonomy" id="2981769"/>
    <lineage>
        <taxon>Bacteria</taxon>
        <taxon>Bacillati</taxon>
        <taxon>Bacillota</taxon>
        <taxon>Clostridia</taxon>
        <taxon>Lachnospirales</taxon>
        <taxon>Lachnospiraceae</taxon>
        <taxon>Waltera</taxon>
    </lineage>
</organism>
<comment type="caution">
    <text evidence="3">The sequence shown here is derived from an EMBL/GenBank/DDBJ whole genome shotgun (WGS) entry which is preliminary data.</text>
</comment>
<protein>
    <submittedName>
        <fullName evidence="3">Sulfatase-like hydrolase/transferase</fullName>
    </submittedName>
</protein>
<evidence type="ECO:0000259" key="2">
    <source>
        <dbReference type="Pfam" id="PF00884"/>
    </source>
</evidence>
<name>A0AAE2ZYX0_9FIRM</name>
<dbReference type="RefSeq" id="WP_227732700.1">
    <property type="nucleotide sequence ID" value="NZ_JAJEPV010000007.1"/>
</dbReference>
<dbReference type="GO" id="GO:0016787">
    <property type="term" value="F:hydrolase activity"/>
    <property type="evidence" value="ECO:0007669"/>
    <property type="project" value="UniProtKB-KW"/>
</dbReference>
<dbReference type="AlphaFoldDB" id="A0AAE2ZYX0"/>
<keyword evidence="1" id="KW-0472">Membrane</keyword>
<dbReference type="EMBL" id="JAJEPV010000007">
    <property type="protein sequence ID" value="MCC2118792.1"/>
    <property type="molecule type" value="Genomic_DNA"/>
</dbReference>
<dbReference type="InterPro" id="IPR017850">
    <property type="entry name" value="Alkaline_phosphatase_core_sf"/>
</dbReference>
<proteinExistence type="predicted"/>
<dbReference type="SUPFAM" id="SSF53649">
    <property type="entry name" value="Alkaline phosphatase-like"/>
    <property type="match status" value="1"/>
</dbReference>
<sequence length="547" mass="62939">MKESKLRLRSAGLLSVAAGFMLFLYAPLEIYFNNKYEFWFDFYDLIPLCLLMFAVFTGVSFLLAFIVSKINTRLYHGFLTVYLIAFLCTYIQGNFMIGNLPHLDGSTVDWAQYSGLRIGSVALWVAVTVLVILTVKKLSLTKVADAAGAVSGLISLVLLVTLVTLGFTKQGLEHKFSMINTTYGELEMSTDQNLVLLVLDTVDGDIMSQVIEHHPEYKETLSDFTYYNNTMSAYPFTAYSVPYLFSGEWYEDQEEFIEYAKRVYREAPFFDDLEARGYRMGMYEEEAYRLEESMLRFENMIDTTPTISSIAQFMKLEIKLVGFKYMPFDLKRFCLTIPAEFNSLEKTDDISDYELFSSDNQAFYTYLKKTPVTLTDDKCFRFIHLVGAHSPWHQDAQMNEIENGTYEQSIEASMTIVATYLQKLKDSGVYDNTAIMILSDHGYNIEDDDSSEKRQHPILFVKGVGEHYDELQISSAPISQSDYLEAYTRLLDGKQGDAIFDYKEGDARERRFLFYDYDEPTHFYEYMQTGYAGDVDTMYFTGVEITP</sequence>
<evidence type="ECO:0000256" key="1">
    <source>
        <dbReference type="SAM" id="Phobius"/>
    </source>
</evidence>
<gene>
    <name evidence="3" type="ORF">LKD75_04155</name>
</gene>
<evidence type="ECO:0000313" key="4">
    <source>
        <dbReference type="Proteomes" id="UP001197795"/>
    </source>
</evidence>
<evidence type="ECO:0000313" key="3">
    <source>
        <dbReference type="EMBL" id="MCC2118792.1"/>
    </source>
</evidence>
<dbReference type="InterPro" id="IPR000917">
    <property type="entry name" value="Sulfatase_N"/>
</dbReference>
<keyword evidence="3" id="KW-0378">Hydrolase</keyword>
<dbReference type="Proteomes" id="UP001197795">
    <property type="component" value="Unassembled WGS sequence"/>
</dbReference>